<name>A0A6P1MH51_9FIRM</name>
<keyword evidence="1" id="KW-0540">Nuclease</keyword>
<evidence type="ECO:0000313" key="1">
    <source>
        <dbReference type="EMBL" id="QHI73071.1"/>
    </source>
</evidence>
<dbReference type="Proteomes" id="UP000463883">
    <property type="component" value="Chromosome"/>
</dbReference>
<sequence length="85" mass="9792">MEKIRQKKSVEIFAEKWGVDAELLSKSLSSYSDSQPDFVPYIDELMKTADFDKATNQSAGNRLGHIIRLTKELPIWIARTKQKYS</sequence>
<keyword evidence="1" id="KW-0378">Hydrolase</keyword>
<dbReference type="KEGG" id="amic:Ami3637_12270"/>
<dbReference type="EMBL" id="CP047591">
    <property type="protein sequence ID" value="QHI73071.1"/>
    <property type="molecule type" value="Genomic_DNA"/>
</dbReference>
<keyword evidence="2" id="KW-1185">Reference proteome</keyword>
<dbReference type="AlphaFoldDB" id="A0A6P1MH51"/>
<organism evidence="1 2">
    <name type="scientific">Aminipila terrae</name>
    <dbReference type="NCBI Taxonomy" id="2697030"/>
    <lineage>
        <taxon>Bacteria</taxon>
        <taxon>Bacillati</taxon>
        <taxon>Bacillota</taxon>
        <taxon>Clostridia</taxon>
        <taxon>Peptostreptococcales</taxon>
        <taxon>Anaerovoracaceae</taxon>
        <taxon>Aminipila</taxon>
    </lineage>
</organism>
<accession>A0A6P1MH51</accession>
<protein>
    <submittedName>
        <fullName evidence="1">Restriction endonuclease subunit R</fullName>
    </submittedName>
</protein>
<proteinExistence type="predicted"/>
<dbReference type="RefSeq" id="WP_162362838.1">
    <property type="nucleotide sequence ID" value="NZ_CP047591.1"/>
</dbReference>
<keyword evidence="1" id="KW-0255">Endonuclease</keyword>
<evidence type="ECO:0000313" key="2">
    <source>
        <dbReference type="Proteomes" id="UP000463883"/>
    </source>
</evidence>
<reference evidence="1 2" key="1">
    <citation type="submission" date="2020-01" db="EMBL/GenBank/DDBJ databases">
        <title>Genomic analysis of Aminipila sp. CBA3637.</title>
        <authorList>
            <person name="Kim Y.B."/>
            <person name="Roh S.W."/>
        </authorList>
    </citation>
    <scope>NUCLEOTIDE SEQUENCE [LARGE SCALE GENOMIC DNA]</scope>
    <source>
        <strain evidence="1 2">CBA3637</strain>
    </source>
</reference>
<dbReference type="GO" id="GO:0004519">
    <property type="term" value="F:endonuclease activity"/>
    <property type="evidence" value="ECO:0007669"/>
    <property type="project" value="UniProtKB-KW"/>
</dbReference>
<gene>
    <name evidence="1" type="ORF">Ami3637_12270</name>
</gene>